<protein>
    <submittedName>
        <fullName evidence="3">Uncharacterized protein</fullName>
    </submittedName>
</protein>
<evidence type="ECO:0000313" key="4">
    <source>
        <dbReference type="Proteomes" id="UP000241890"/>
    </source>
</evidence>
<accession>A0A2R5G9P1</accession>
<organism evidence="3 4">
    <name type="scientific">Hondaea fermentalgiana</name>
    <dbReference type="NCBI Taxonomy" id="2315210"/>
    <lineage>
        <taxon>Eukaryota</taxon>
        <taxon>Sar</taxon>
        <taxon>Stramenopiles</taxon>
        <taxon>Bigyra</taxon>
        <taxon>Labyrinthulomycetes</taxon>
        <taxon>Thraustochytrida</taxon>
        <taxon>Thraustochytriidae</taxon>
        <taxon>Hondaea</taxon>
    </lineage>
</organism>
<reference evidence="3 4" key="1">
    <citation type="submission" date="2017-12" db="EMBL/GenBank/DDBJ databases">
        <title>Sequencing, de novo assembly and annotation of complete genome of a new Thraustochytrid species, strain FCC1311.</title>
        <authorList>
            <person name="Sedici K."/>
            <person name="Godart F."/>
            <person name="Aiese Cigliano R."/>
            <person name="Sanseverino W."/>
            <person name="Barakat M."/>
            <person name="Ortet P."/>
            <person name="Marechal E."/>
            <person name="Cagnac O."/>
            <person name="Amato A."/>
        </authorList>
    </citation>
    <scope>NUCLEOTIDE SEQUENCE [LARGE SCALE GENOMIC DNA]</scope>
</reference>
<feature type="chain" id="PRO_5015339863" evidence="2">
    <location>
        <begin position="29"/>
        <end position="196"/>
    </location>
</feature>
<feature type="transmembrane region" description="Helical" evidence="1">
    <location>
        <begin position="113"/>
        <end position="132"/>
    </location>
</feature>
<comment type="caution">
    <text evidence="3">The sequence shown here is derived from an EMBL/GenBank/DDBJ whole genome shotgun (WGS) entry which is preliminary data.</text>
</comment>
<keyword evidence="1" id="KW-0472">Membrane</keyword>
<name>A0A2R5G9P1_9STRA</name>
<keyword evidence="2" id="KW-0732">Signal</keyword>
<sequence>MRGLLSNARIVGTFLVVLLFNRATLTSGYDLNALGWEEIKDTLAPYGWDWDESDNKFTMNVTRGGVRMGEELLNRLDLDGAEYRTVDAGKGEVMLTKNGCKVFSIKKRLTWRAMFFGVLVGALLAIPTALFAGPIAGKLAGGKLNGAAASSHALAYFGSWVGGGMTAGSVLLTSLAGAFGAVFGAITNLSYVLSCQ</sequence>
<feature type="transmembrane region" description="Helical" evidence="1">
    <location>
        <begin position="169"/>
        <end position="193"/>
    </location>
</feature>
<keyword evidence="1" id="KW-0812">Transmembrane</keyword>
<dbReference type="Proteomes" id="UP000241890">
    <property type="component" value="Unassembled WGS sequence"/>
</dbReference>
<feature type="signal peptide" evidence="2">
    <location>
        <begin position="1"/>
        <end position="28"/>
    </location>
</feature>
<keyword evidence="4" id="KW-1185">Reference proteome</keyword>
<dbReference type="InParanoid" id="A0A2R5G9P1"/>
<dbReference type="EMBL" id="BEYU01000008">
    <property type="protein sequence ID" value="GBG24791.1"/>
    <property type="molecule type" value="Genomic_DNA"/>
</dbReference>
<evidence type="ECO:0000256" key="1">
    <source>
        <dbReference type="SAM" id="Phobius"/>
    </source>
</evidence>
<keyword evidence="1" id="KW-1133">Transmembrane helix</keyword>
<evidence type="ECO:0000256" key="2">
    <source>
        <dbReference type="SAM" id="SignalP"/>
    </source>
</evidence>
<dbReference type="AlphaFoldDB" id="A0A2R5G9P1"/>
<proteinExistence type="predicted"/>
<gene>
    <name evidence="3" type="ORF">FCC1311_010092</name>
</gene>
<evidence type="ECO:0000313" key="3">
    <source>
        <dbReference type="EMBL" id="GBG24791.1"/>
    </source>
</evidence>